<feature type="region of interest" description="Disordered" evidence="1">
    <location>
        <begin position="1"/>
        <end position="25"/>
    </location>
</feature>
<evidence type="ECO:0000313" key="4">
    <source>
        <dbReference type="Proteomes" id="UP000316331"/>
    </source>
</evidence>
<organism evidence="3 4">
    <name type="scientific">Nocardia bhagyanarayanae</name>
    <dbReference type="NCBI Taxonomy" id="1215925"/>
    <lineage>
        <taxon>Bacteria</taxon>
        <taxon>Bacillati</taxon>
        <taxon>Actinomycetota</taxon>
        <taxon>Actinomycetes</taxon>
        <taxon>Mycobacteriales</taxon>
        <taxon>Nocardiaceae</taxon>
        <taxon>Nocardia</taxon>
    </lineage>
</organism>
<dbReference type="Proteomes" id="UP000316331">
    <property type="component" value="Unassembled WGS sequence"/>
</dbReference>
<protein>
    <submittedName>
        <fullName evidence="3">Uncharacterized protein</fullName>
    </submittedName>
</protein>
<dbReference type="AlphaFoldDB" id="A0A543FD21"/>
<feature type="transmembrane region" description="Helical" evidence="2">
    <location>
        <begin position="94"/>
        <end position="116"/>
    </location>
</feature>
<evidence type="ECO:0000256" key="2">
    <source>
        <dbReference type="SAM" id="Phobius"/>
    </source>
</evidence>
<sequence>MNTAIREISATESAPASDGPIDDLGFDSVPRVRRAHRGGLRALDGLGRAVADRRPRTSRPGGTVELYRRGPVRTPAARRPRGSHPVPTVEQAQLGFAVLAVAALLSALVVVALFGLAHWRAGTFEETIPSTSIPAEIGQQPHYGDFPH</sequence>
<proteinExistence type="predicted"/>
<keyword evidence="2" id="KW-0472">Membrane</keyword>
<feature type="region of interest" description="Disordered" evidence="1">
    <location>
        <begin position="46"/>
        <end position="86"/>
    </location>
</feature>
<keyword evidence="2" id="KW-0812">Transmembrane</keyword>
<name>A0A543FD21_9NOCA</name>
<gene>
    <name evidence="3" type="ORF">FB390_3304</name>
</gene>
<dbReference type="RefSeq" id="WP_141809685.1">
    <property type="nucleotide sequence ID" value="NZ_VFPG01000001.1"/>
</dbReference>
<evidence type="ECO:0000313" key="3">
    <source>
        <dbReference type="EMBL" id="TQM31641.1"/>
    </source>
</evidence>
<keyword evidence="2" id="KW-1133">Transmembrane helix</keyword>
<accession>A0A543FD21</accession>
<dbReference type="EMBL" id="VFPG01000001">
    <property type="protein sequence ID" value="TQM31641.1"/>
    <property type="molecule type" value="Genomic_DNA"/>
</dbReference>
<dbReference type="OrthoDB" id="4547997at2"/>
<comment type="caution">
    <text evidence="3">The sequence shown here is derived from an EMBL/GenBank/DDBJ whole genome shotgun (WGS) entry which is preliminary data.</text>
</comment>
<evidence type="ECO:0000256" key="1">
    <source>
        <dbReference type="SAM" id="MobiDB-lite"/>
    </source>
</evidence>
<reference evidence="3 4" key="1">
    <citation type="submission" date="2019-06" db="EMBL/GenBank/DDBJ databases">
        <title>Sequencing the genomes of 1000 actinobacteria strains.</title>
        <authorList>
            <person name="Klenk H.-P."/>
        </authorList>
    </citation>
    <scope>NUCLEOTIDE SEQUENCE [LARGE SCALE GENOMIC DNA]</scope>
    <source>
        <strain evidence="3 4">DSM 103495</strain>
    </source>
</reference>
<keyword evidence="4" id="KW-1185">Reference proteome</keyword>